<evidence type="ECO:0000313" key="2">
    <source>
        <dbReference type="EMBL" id="EPD69183.1"/>
    </source>
</evidence>
<dbReference type="HOGENOM" id="CLU_1892685_0_0_11"/>
<dbReference type="PROSITE" id="PS51257">
    <property type="entry name" value="PROKAR_LIPOPROTEIN"/>
    <property type="match status" value="1"/>
</dbReference>
<evidence type="ECO:0000256" key="1">
    <source>
        <dbReference type="SAM" id="SignalP"/>
    </source>
</evidence>
<accession>S2YXW9</accession>
<dbReference type="AlphaFoldDB" id="S2YXW9"/>
<comment type="caution">
    <text evidence="2">The sequence shown here is derived from an EMBL/GenBank/DDBJ whole genome shotgun (WGS) entry which is preliminary data.</text>
</comment>
<keyword evidence="1" id="KW-0732">Signal</keyword>
<feature type="chain" id="PRO_5038674678" evidence="1">
    <location>
        <begin position="19"/>
        <end position="136"/>
    </location>
</feature>
<sequence length="136" mass="14645">MLRRVVACVAAVAVAVGAQGCAKDPEQDRLWQVTEVYWNSGATPTPPNAMYVVLGEHSFAGDTGCGPVKGASRTAKDGASVTVSRVRTPKEPACEGAALFYHEEFVRFFAGTLRVERDGSELTLRNEADESIHLVY</sequence>
<feature type="signal peptide" evidence="1">
    <location>
        <begin position="1"/>
        <end position="18"/>
    </location>
</feature>
<dbReference type="EMBL" id="ATBY01000014">
    <property type="protein sequence ID" value="EPD69183.1"/>
    <property type="molecule type" value="Genomic_DNA"/>
</dbReference>
<dbReference type="STRING" id="1125779.HMPREF1219_01408"/>
<dbReference type="Proteomes" id="UP000014408">
    <property type="component" value="Unassembled WGS sequence"/>
</dbReference>
<proteinExistence type="predicted"/>
<keyword evidence="3" id="KW-1185">Reference proteome</keyword>
<dbReference type="RefSeq" id="WP_016458154.1">
    <property type="nucleotide sequence ID" value="NZ_KE150447.1"/>
</dbReference>
<name>S2YXW9_9CORY</name>
<reference evidence="2 3" key="1">
    <citation type="submission" date="2013-05" db="EMBL/GenBank/DDBJ databases">
        <title>The Genome Sequence of Corynebacterium pyruviciproducens 1773O (ATCC BAA-1742).</title>
        <authorList>
            <consortium name="The Broad Institute Genomics Platform"/>
            <person name="Earl A."/>
            <person name="Ward D."/>
            <person name="Feldgarden M."/>
            <person name="Gevers D."/>
            <person name="Tong J."/>
            <person name="Walker B."/>
            <person name="Young S."/>
            <person name="Zeng Q."/>
            <person name="Gargeya S."/>
            <person name="Fitzgerald M."/>
            <person name="Haas B."/>
            <person name="Abouelleil A."/>
            <person name="Allen A.W."/>
            <person name="Alvarado L."/>
            <person name="Arachchi H.M."/>
            <person name="Berlin A.M."/>
            <person name="Chapman S.B."/>
            <person name="Gainer-Dewar J."/>
            <person name="Goldberg J."/>
            <person name="Griggs A."/>
            <person name="Gujja S."/>
            <person name="Hansen M."/>
            <person name="Howarth C."/>
            <person name="Imamovic A."/>
            <person name="Ireland A."/>
            <person name="Larimer J."/>
            <person name="McCowan C."/>
            <person name="Murphy C."/>
            <person name="Pearson M."/>
            <person name="Poon T.W."/>
            <person name="Priest M."/>
            <person name="Roberts A."/>
            <person name="Saif S."/>
            <person name="Shea T."/>
            <person name="Sisk P."/>
            <person name="Sykes S."/>
            <person name="Wortman J."/>
            <person name="Nusbaum C."/>
            <person name="Birren B."/>
        </authorList>
    </citation>
    <scope>NUCLEOTIDE SEQUENCE [LARGE SCALE GENOMIC DNA]</scope>
    <source>
        <strain evidence="2 3">ATCC BAA-1742</strain>
    </source>
</reference>
<gene>
    <name evidence="2" type="ORF">HMPREF1219_01408</name>
</gene>
<protein>
    <submittedName>
        <fullName evidence="2">Uncharacterized protein</fullName>
    </submittedName>
</protein>
<evidence type="ECO:0000313" key="3">
    <source>
        <dbReference type="Proteomes" id="UP000014408"/>
    </source>
</evidence>
<dbReference type="PATRIC" id="fig|1125779.3.peg.1370"/>
<organism evidence="2 3">
    <name type="scientific">Corynebacterium pyruviciproducens ATCC BAA-1742</name>
    <dbReference type="NCBI Taxonomy" id="1125779"/>
    <lineage>
        <taxon>Bacteria</taxon>
        <taxon>Bacillati</taxon>
        <taxon>Actinomycetota</taxon>
        <taxon>Actinomycetes</taxon>
        <taxon>Mycobacteriales</taxon>
        <taxon>Corynebacteriaceae</taxon>
        <taxon>Corynebacterium</taxon>
    </lineage>
</organism>